<dbReference type="PANTHER" id="PTHR47723">
    <property type="entry name" value="OS05G0353850 PROTEIN"/>
    <property type="match status" value="1"/>
</dbReference>
<dbReference type="GO" id="GO:0003676">
    <property type="term" value="F:nucleic acid binding"/>
    <property type="evidence" value="ECO:0007669"/>
    <property type="project" value="InterPro"/>
</dbReference>
<evidence type="ECO:0000313" key="3">
    <source>
        <dbReference type="Proteomes" id="UP000325577"/>
    </source>
</evidence>
<dbReference type="InterPro" id="IPR036397">
    <property type="entry name" value="RNaseH_sf"/>
</dbReference>
<dbReference type="OrthoDB" id="1552870at2759"/>
<dbReference type="PANTHER" id="PTHR47723:SF19">
    <property type="entry name" value="POLYNUCLEOTIDYL TRANSFERASE, RIBONUCLEASE H-LIKE SUPERFAMILY PROTEIN"/>
    <property type="match status" value="1"/>
</dbReference>
<dbReference type="AlphaFoldDB" id="A0A5J4ZL19"/>
<accession>A0A5J4ZL19</accession>
<keyword evidence="3" id="KW-1185">Reference proteome</keyword>
<gene>
    <name evidence="2" type="ORF">F0562_013843</name>
</gene>
<dbReference type="Proteomes" id="UP000325577">
    <property type="component" value="Linkage Group LG6"/>
</dbReference>
<protein>
    <recommendedName>
        <fullName evidence="1">RNase H type-1 domain-containing protein</fullName>
    </recommendedName>
</protein>
<dbReference type="CDD" id="cd06222">
    <property type="entry name" value="RNase_H_like"/>
    <property type="match status" value="1"/>
</dbReference>
<sequence>MCHQREESSSHCPRDCPTVHQIWGHLISPNQVNRQMQSDLVDWIISNIKRKKSRRKGTSWATNFVSCLREICKAQNNKVFNDASPNQNFIATQIVKKARLYHEPLEGNLGPAEYGVAARDNTGKWIWSVYGNIGSCNSLNAELWAIREGLLTAVDKRINKIMVESDCSAAIDLIKTTLTVNPQHNTLIEDSPNLAKGFEPCTFMHTLRETNRCTDALANLEILTNLERVVTDVPFAPSDLAFGFGCLWHCS</sequence>
<dbReference type="InterPro" id="IPR044730">
    <property type="entry name" value="RNase_H-like_dom_plant"/>
</dbReference>
<dbReference type="InterPro" id="IPR012337">
    <property type="entry name" value="RNaseH-like_sf"/>
</dbReference>
<dbReference type="InterPro" id="IPR053151">
    <property type="entry name" value="RNase_H-like"/>
</dbReference>
<organism evidence="2 3">
    <name type="scientific">Nyssa sinensis</name>
    <dbReference type="NCBI Taxonomy" id="561372"/>
    <lineage>
        <taxon>Eukaryota</taxon>
        <taxon>Viridiplantae</taxon>
        <taxon>Streptophyta</taxon>
        <taxon>Embryophyta</taxon>
        <taxon>Tracheophyta</taxon>
        <taxon>Spermatophyta</taxon>
        <taxon>Magnoliopsida</taxon>
        <taxon>eudicotyledons</taxon>
        <taxon>Gunneridae</taxon>
        <taxon>Pentapetalae</taxon>
        <taxon>asterids</taxon>
        <taxon>Cornales</taxon>
        <taxon>Nyssaceae</taxon>
        <taxon>Nyssa</taxon>
    </lineage>
</organism>
<dbReference type="InterPro" id="IPR002156">
    <property type="entry name" value="RNaseH_domain"/>
</dbReference>
<dbReference type="Pfam" id="PF13456">
    <property type="entry name" value="RVT_3"/>
    <property type="match status" value="1"/>
</dbReference>
<reference evidence="2 3" key="1">
    <citation type="submission" date="2019-09" db="EMBL/GenBank/DDBJ databases">
        <title>A chromosome-level genome assembly of the Chinese tupelo Nyssa sinensis.</title>
        <authorList>
            <person name="Yang X."/>
            <person name="Kang M."/>
            <person name="Yang Y."/>
            <person name="Xiong H."/>
            <person name="Wang M."/>
            <person name="Zhang Z."/>
            <person name="Wang Z."/>
            <person name="Wu H."/>
            <person name="Ma T."/>
            <person name="Liu J."/>
            <person name="Xi Z."/>
        </authorList>
    </citation>
    <scope>NUCLEOTIDE SEQUENCE [LARGE SCALE GENOMIC DNA]</scope>
    <source>
        <strain evidence="2">J267</strain>
        <tissue evidence="2">Leaf</tissue>
    </source>
</reference>
<proteinExistence type="predicted"/>
<feature type="domain" description="RNase H type-1" evidence="1">
    <location>
        <begin position="110"/>
        <end position="219"/>
    </location>
</feature>
<dbReference type="Gene3D" id="3.30.420.10">
    <property type="entry name" value="Ribonuclease H-like superfamily/Ribonuclease H"/>
    <property type="match status" value="1"/>
</dbReference>
<evidence type="ECO:0000259" key="1">
    <source>
        <dbReference type="Pfam" id="PF13456"/>
    </source>
</evidence>
<name>A0A5J4ZL19_9ASTE</name>
<dbReference type="SUPFAM" id="SSF53098">
    <property type="entry name" value="Ribonuclease H-like"/>
    <property type="match status" value="1"/>
</dbReference>
<evidence type="ECO:0000313" key="2">
    <source>
        <dbReference type="EMBL" id="KAA8519533.1"/>
    </source>
</evidence>
<dbReference type="EMBL" id="CM018049">
    <property type="protein sequence ID" value="KAA8519533.1"/>
    <property type="molecule type" value="Genomic_DNA"/>
</dbReference>
<dbReference type="GO" id="GO:0004523">
    <property type="term" value="F:RNA-DNA hybrid ribonuclease activity"/>
    <property type="evidence" value="ECO:0007669"/>
    <property type="project" value="InterPro"/>
</dbReference>